<proteinExistence type="predicted"/>
<organism evidence="1">
    <name type="scientific">Siphoviridae sp. cttFh17</name>
    <dbReference type="NCBI Taxonomy" id="2826491"/>
    <lineage>
        <taxon>Viruses</taxon>
        <taxon>Duplodnaviria</taxon>
        <taxon>Heunggongvirae</taxon>
        <taxon>Uroviricota</taxon>
        <taxon>Caudoviricetes</taxon>
    </lineage>
</organism>
<accession>A0A8S5NKB6</accession>
<protein>
    <submittedName>
        <fullName evidence="1">Uncharacterized protein</fullName>
    </submittedName>
</protein>
<name>A0A8S5NKB6_9CAUD</name>
<evidence type="ECO:0000313" key="1">
    <source>
        <dbReference type="EMBL" id="DAD94531.1"/>
    </source>
</evidence>
<dbReference type="EMBL" id="BK015176">
    <property type="protein sequence ID" value="DAD94531.1"/>
    <property type="molecule type" value="Genomic_DNA"/>
</dbReference>
<sequence length="66" mass="7723">MNYTTPKIYVDPSEYRGLIYESDFDTTNATSHNIAARIESDMRFNKSCRLGKVYDQYTYKRGIKNA</sequence>
<reference evidence="1" key="1">
    <citation type="journal article" date="2021" name="Proc. Natl. Acad. Sci. U.S.A.">
        <title>A Catalog of Tens of Thousands of Viruses from Human Metagenomes Reveals Hidden Associations with Chronic Diseases.</title>
        <authorList>
            <person name="Tisza M.J."/>
            <person name="Buck C.B."/>
        </authorList>
    </citation>
    <scope>NUCLEOTIDE SEQUENCE</scope>
    <source>
        <strain evidence="1">CttFh17</strain>
    </source>
</reference>